<organism evidence="1 2">
    <name type="scientific">Desulfovibrio piger ATCC 29098</name>
    <dbReference type="NCBI Taxonomy" id="411464"/>
    <lineage>
        <taxon>Bacteria</taxon>
        <taxon>Pseudomonadati</taxon>
        <taxon>Thermodesulfobacteriota</taxon>
        <taxon>Desulfovibrionia</taxon>
        <taxon>Desulfovibrionales</taxon>
        <taxon>Desulfovibrionaceae</taxon>
        <taxon>Desulfovibrio</taxon>
    </lineage>
</organism>
<dbReference type="EMBL" id="ABXU01000075">
    <property type="protein sequence ID" value="EEB32535.1"/>
    <property type="molecule type" value="Genomic_DNA"/>
</dbReference>
<accession>B6WWS2</accession>
<name>B6WWS2_9BACT</name>
<evidence type="ECO:0000313" key="1">
    <source>
        <dbReference type="EMBL" id="EEB32535.1"/>
    </source>
</evidence>
<dbReference type="AlphaFoldDB" id="B6WWS2"/>
<evidence type="ECO:0000313" key="2">
    <source>
        <dbReference type="Proteomes" id="UP000003676"/>
    </source>
</evidence>
<proteinExistence type="predicted"/>
<sequence length="61" mass="6793">MPVSASLQGKAGSVHFSSAGCAWGWPGLEAMFPDWQRCCHQRQRQRLIWVKKCHGSPEGLP</sequence>
<gene>
    <name evidence="1" type="ORF">DESPIG_02541</name>
</gene>
<reference evidence="1 2" key="2">
    <citation type="submission" date="2008-10" db="EMBL/GenBank/DDBJ databases">
        <authorList>
            <person name="Fulton L."/>
            <person name="Clifton S."/>
            <person name="Fulton B."/>
            <person name="Xu J."/>
            <person name="Minx P."/>
            <person name="Pepin K.H."/>
            <person name="Johnson M."/>
            <person name="Bhonagiri V."/>
            <person name="Nash W.E."/>
            <person name="Mardis E.R."/>
            <person name="Wilson R.K."/>
        </authorList>
    </citation>
    <scope>NUCLEOTIDE SEQUENCE [LARGE SCALE GENOMIC DNA]</scope>
    <source>
        <strain evidence="1 2">ATCC 29098</strain>
    </source>
</reference>
<dbReference type="Proteomes" id="UP000003676">
    <property type="component" value="Unassembled WGS sequence"/>
</dbReference>
<comment type="caution">
    <text evidence="1">The sequence shown here is derived from an EMBL/GenBank/DDBJ whole genome shotgun (WGS) entry which is preliminary data.</text>
</comment>
<protein>
    <submittedName>
        <fullName evidence="1">Uncharacterized protein</fullName>
    </submittedName>
</protein>
<reference evidence="1 2" key="1">
    <citation type="submission" date="2008-10" db="EMBL/GenBank/DDBJ databases">
        <title>Draft genome sequence of Desulvovibrio piger (ATCC 29098).</title>
        <authorList>
            <person name="Sudarsanam P."/>
            <person name="Ley R."/>
            <person name="Guruge J."/>
            <person name="Turnbaugh P.J."/>
            <person name="Mahowald M."/>
            <person name="Liep D."/>
            <person name="Gordon J."/>
        </authorList>
    </citation>
    <scope>NUCLEOTIDE SEQUENCE [LARGE SCALE GENOMIC DNA]</scope>
    <source>
        <strain evidence="1 2">ATCC 29098</strain>
    </source>
</reference>
<dbReference type="HOGENOM" id="CLU_2914988_0_0_7"/>